<keyword evidence="4" id="KW-1185">Reference proteome</keyword>
<feature type="domain" description="FecR N-terminal" evidence="2">
    <location>
        <begin position="13"/>
        <end position="55"/>
    </location>
</feature>
<evidence type="ECO:0000313" key="3">
    <source>
        <dbReference type="EMBL" id="OFA05410.1"/>
    </source>
</evidence>
<dbReference type="OrthoDB" id="1100567at2"/>
<feature type="domain" description="FecR protein" evidence="1">
    <location>
        <begin position="114"/>
        <end position="208"/>
    </location>
</feature>
<dbReference type="Gene3D" id="2.60.120.1440">
    <property type="match status" value="1"/>
</dbReference>
<dbReference type="Pfam" id="PF04773">
    <property type="entry name" value="FecR"/>
    <property type="match status" value="1"/>
</dbReference>
<proteinExistence type="predicted"/>
<organism evidence="3 4">
    <name type="scientific">Duganella phyllosphaerae</name>
    <dbReference type="NCBI Taxonomy" id="762836"/>
    <lineage>
        <taxon>Bacteria</taxon>
        <taxon>Pseudomonadati</taxon>
        <taxon>Pseudomonadota</taxon>
        <taxon>Betaproteobacteria</taxon>
        <taxon>Burkholderiales</taxon>
        <taxon>Oxalobacteraceae</taxon>
        <taxon>Telluria group</taxon>
        <taxon>Duganella</taxon>
    </lineage>
</organism>
<evidence type="ECO:0000259" key="1">
    <source>
        <dbReference type="Pfam" id="PF04773"/>
    </source>
</evidence>
<dbReference type="InterPro" id="IPR006860">
    <property type="entry name" value="FecR"/>
</dbReference>
<evidence type="ECO:0000313" key="4">
    <source>
        <dbReference type="Proteomes" id="UP000175989"/>
    </source>
</evidence>
<dbReference type="PIRSF" id="PIRSF018266">
    <property type="entry name" value="FecR"/>
    <property type="match status" value="1"/>
</dbReference>
<dbReference type="InterPro" id="IPR012373">
    <property type="entry name" value="Ferrdict_sens_TM"/>
</dbReference>
<dbReference type="AlphaFoldDB" id="A0A1E7WZE8"/>
<comment type="caution">
    <text evidence="3">The sequence shown here is derived from an EMBL/GenBank/DDBJ whole genome shotgun (WGS) entry which is preliminary data.</text>
</comment>
<dbReference type="Pfam" id="PF16220">
    <property type="entry name" value="DUF4880"/>
    <property type="match status" value="1"/>
</dbReference>
<protein>
    <submittedName>
        <fullName evidence="3">Fec operon regulator FecR</fullName>
    </submittedName>
</protein>
<name>A0A1E7WZE8_9BURK</name>
<reference evidence="4" key="1">
    <citation type="journal article" date="2016" name="Front. Microbiol.">
        <title>Molecular Keys to the Janthinobacterium and Duganella spp. Interaction with the Plant Pathogen Fusarium graminearum.</title>
        <authorList>
            <person name="Haack F.S."/>
            <person name="Poehlein A."/>
            <person name="Kroger C."/>
            <person name="Voigt C.A."/>
            <person name="Piepenbring M."/>
            <person name="Bode H.B."/>
            <person name="Daniel R."/>
            <person name="Schafer W."/>
            <person name="Streit W.R."/>
        </authorList>
    </citation>
    <scope>NUCLEOTIDE SEQUENCE [LARGE SCALE GENOMIC DNA]</scope>
    <source>
        <strain evidence="4">T54</strain>
    </source>
</reference>
<dbReference type="RefSeq" id="WP_070247238.1">
    <property type="nucleotide sequence ID" value="NZ_LROM01000066.1"/>
</dbReference>
<evidence type="ECO:0000259" key="2">
    <source>
        <dbReference type="Pfam" id="PF16220"/>
    </source>
</evidence>
<gene>
    <name evidence="3" type="ORF">DUPY_15240</name>
</gene>
<dbReference type="PANTHER" id="PTHR30273">
    <property type="entry name" value="PERIPLASMIC SIGNAL SENSOR AND SIGMA FACTOR ACTIVATOR FECR-RELATED"/>
    <property type="match status" value="1"/>
</dbReference>
<dbReference type="Proteomes" id="UP000175989">
    <property type="component" value="Unassembled WGS sequence"/>
</dbReference>
<accession>A0A1E7WZE8</accession>
<sequence length="333" mass="36453">MTSTTPVPYALLEEAADWVITLCFGEPHASDRQAFAQWHARSPAHAAAWARAEAMHRSFEQVSSPLGMTTLQGIDHGSRRRTLARLGALLVAVPAGWLTWRSWHELAPPQWTADVATSKGERRTHTLGDGTELTLNGNSAADVVFTETERRVIVRAGEVLVVTHADRTPAPRPFLVETPHGTAQALGTRFSVRLADGATRVAVIEHAVRIAPRSGQARLVHSGEQVTFDHATVLQSGAVDPNSYLWQNGMLVARNMRLADVIAELDRHRPGFLRCAASIADLRVSGALALDDVDASLATLAQRFPVRIRRLHPYWTVVEPLPTSATEKYSTKK</sequence>
<dbReference type="InterPro" id="IPR032623">
    <property type="entry name" value="FecR_N"/>
</dbReference>
<dbReference type="PATRIC" id="fig|762836.4.peg.1592"/>
<dbReference type="EMBL" id="LROM01000066">
    <property type="protein sequence ID" value="OFA05410.1"/>
    <property type="molecule type" value="Genomic_DNA"/>
</dbReference>
<dbReference type="PANTHER" id="PTHR30273:SF2">
    <property type="entry name" value="PROTEIN FECR"/>
    <property type="match status" value="1"/>
</dbReference>
<dbReference type="GO" id="GO:0016989">
    <property type="term" value="F:sigma factor antagonist activity"/>
    <property type="evidence" value="ECO:0007669"/>
    <property type="project" value="TreeGrafter"/>
</dbReference>